<protein>
    <recommendedName>
        <fullName evidence="4">Polyhydroxyalkanoate synthesis regulator</fullName>
    </recommendedName>
</protein>
<dbReference type="InterPro" id="IPR008769">
    <property type="entry name" value="PhaF_PhaI"/>
</dbReference>
<dbReference type="Proteomes" id="UP000608420">
    <property type="component" value="Unassembled WGS sequence"/>
</dbReference>
<keyword evidence="3" id="KW-1185">Reference proteome</keyword>
<reference evidence="3" key="1">
    <citation type="journal article" date="2019" name="Int. J. Syst. Evol. Microbiol.">
        <title>The Global Catalogue of Microorganisms (GCM) 10K type strain sequencing project: providing services to taxonomists for standard genome sequencing and annotation.</title>
        <authorList>
            <consortium name="The Broad Institute Genomics Platform"/>
            <consortium name="The Broad Institute Genome Sequencing Center for Infectious Disease"/>
            <person name="Wu L."/>
            <person name="Ma J."/>
        </authorList>
    </citation>
    <scope>NUCLEOTIDE SEQUENCE [LARGE SCALE GENOMIC DNA]</scope>
    <source>
        <strain evidence="3">CGMCC 1.15420</strain>
    </source>
</reference>
<feature type="coiled-coil region" evidence="1">
    <location>
        <begin position="45"/>
        <end position="102"/>
    </location>
</feature>
<proteinExistence type="predicted"/>
<keyword evidence="1" id="KW-0175">Coiled coil</keyword>
<dbReference type="RefSeq" id="WP_120463842.1">
    <property type="nucleotide sequence ID" value="NZ_BMIW01000009.1"/>
</dbReference>
<dbReference type="PANTHER" id="PTHR38664">
    <property type="entry name" value="SLR0058 PROTEIN"/>
    <property type="match status" value="1"/>
</dbReference>
<accession>A0ABQ1VSR2</accession>
<name>A0ABQ1VSR2_9BACL</name>
<evidence type="ECO:0000313" key="2">
    <source>
        <dbReference type="EMBL" id="GGF95609.1"/>
    </source>
</evidence>
<evidence type="ECO:0000256" key="1">
    <source>
        <dbReference type="SAM" id="Coils"/>
    </source>
</evidence>
<dbReference type="NCBIfam" id="NF047773">
    <property type="entry name" value="phas_rel_Lepto"/>
    <property type="match status" value="1"/>
</dbReference>
<organism evidence="2 3">
    <name type="scientific">Paenibacillus aceti</name>
    <dbReference type="NCBI Taxonomy" id="1820010"/>
    <lineage>
        <taxon>Bacteria</taxon>
        <taxon>Bacillati</taxon>
        <taxon>Bacillota</taxon>
        <taxon>Bacilli</taxon>
        <taxon>Bacillales</taxon>
        <taxon>Paenibacillaceae</taxon>
        <taxon>Paenibacillus</taxon>
    </lineage>
</organism>
<comment type="caution">
    <text evidence="2">The sequence shown here is derived from an EMBL/GenBank/DDBJ whole genome shotgun (WGS) entry which is preliminary data.</text>
</comment>
<dbReference type="EMBL" id="BMIW01000009">
    <property type="protein sequence ID" value="GGF95609.1"/>
    <property type="molecule type" value="Genomic_DNA"/>
</dbReference>
<gene>
    <name evidence="2" type="ORF">GCM10010913_16510</name>
</gene>
<evidence type="ECO:0008006" key="4">
    <source>
        <dbReference type="Google" id="ProtNLM"/>
    </source>
</evidence>
<dbReference type="PANTHER" id="PTHR38664:SF1">
    <property type="entry name" value="SLR0058 PROTEIN"/>
    <property type="match status" value="1"/>
</dbReference>
<evidence type="ECO:0000313" key="3">
    <source>
        <dbReference type="Proteomes" id="UP000608420"/>
    </source>
</evidence>
<sequence length="106" mass="11904">MSDLLKKAISLGWGLTIVSKEKVESIVDELVRRGELAPSESKQFVERLIDKGAEEQERFKELVNEQVRTVMQGMGLATVKEVEELKRRVAELENRSAESASESDPS</sequence>